<evidence type="ECO:0000313" key="2">
    <source>
        <dbReference type="Proteomes" id="UP000324832"/>
    </source>
</evidence>
<gene>
    <name evidence="1" type="ORF">LSINAPIS_LOCUS11817</name>
</gene>
<protein>
    <submittedName>
        <fullName evidence="1">Uncharacterized protein</fullName>
    </submittedName>
</protein>
<accession>A0A5E4QSN5</accession>
<keyword evidence="2" id="KW-1185">Reference proteome</keyword>
<name>A0A5E4QSN5_9NEOP</name>
<organism evidence="1 2">
    <name type="scientific">Leptidea sinapis</name>
    <dbReference type="NCBI Taxonomy" id="189913"/>
    <lineage>
        <taxon>Eukaryota</taxon>
        <taxon>Metazoa</taxon>
        <taxon>Ecdysozoa</taxon>
        <taxon>Arthropoda</taxon>
        <taxon>Hexapoda</taxon>
        <taxon>Insecta</taxon>
        <taxon>Pterygota</taxon>
        <taxon>Neoptera</taxon>
        <taxon>Endopterygota</taxon>
        <taxon>Lepidoptera</taxon>
        <taxon>Glossata</taxon>
        <taxon>Ditrysia</taxon>
        <taxon>Papilionoidea</taxon>
        <taxon>Pieridae</taxon>
        <taxon>Dismorphiinae</taxon>
        <taxon>Leptidea</taxon>
    </lineage>
</organism>
<dbReference type="AlphaFoldDB" id="A0A5E4QSN5"/>
<reference evidence="1 2" key="1">
    <citation type="submission" date="2017-07" db="EMBL/GenBank/DDBJ databases">
        <authorList>
            <person name="Talla V."/>
            <person name="Backstrom N."/>
        </authorList>
    </citation>
    <scope>NUCLEOTIDE SEQUENCE [LARGE SCALE GENOMIC DNA]</scope>
</reference>
<proteinExistence type="predicted"/>
<dbReference type="EMBL" id="FZQP02005332">
    <property type="protein sequence ID" value="VVD01386.1"/>
    <property type="molecule type" value="Genomic_DNA"/>
</dbReference>
<evidence type="ECO:0000313" key="1">
    <source>
        <dbReference type="EMBL" id="VVD01386.1"/>
    </source>
</evidence>
<dbReference type="Proteomes" id="UP000324832">
    <property type="component" value="Unassembled WGS sequence"/>
</dbReference>
<sequence length="67" mass="8409">MRRRNPLRCRRGLRRPCSLRWDYKALTRATPSIWRANQADPKRRATFKTEPTYWYREPKPNWHILRR</sequence>